<dbReference type="Gene3D" id="2.70.70.10">
    <property type="entry name" value="Glucose Permease (Domain IIA)"/>
    <property type="match status" value="1"/>
</dbReference>
<accession>A0A495DDX1</accession>
<protein>
    <submittedName>
        <fullName evidence="4">Murein DD-endopeptidase MepM/ murein hydrolase activator NlpD</fullName>
    </submittedName>
</protein>
<feature type="region of interest" description="Disordered" evidence="2">
    <location>
        <begin position="168"/>
        <end position="206"/>
    </location>
</feature>
<proteinExistence type="inferred from homology"/>
<name>A0A495DDX1_9PROT</name>
<gene>
    <name evidence="4" type="ORF">C7435_1303</name>
</gene>
<dbReference type="InterPro" id="IPR050570">
    <property type="entry name" value="Cell_wall_metabolism_enzyme"/>
</dbReference>
<feature type="domain" description="LysM" evidence="3">
    <location>
        <begin position="74"/>
        <end position="118"/>
    </location>
</feature>
<dbReference type="Pfam" id="PF01551">
    <property type="entry name" value="Peptidase_M23"/>
    <property type="match status" value="1"/>
</dbReference>
<dbReference type="Gene3D" id="3.10.350.10">
    <property type="entry name" value="LysM domain"/>
    <property type="match status" value="2"/>
</dbReference>
<dbReference type="PANTHER" id="PTHR21666">
    <property type="entry name" value="PEPTIDASE-RELATED"/>
    <property type="match status" value="1"/>
</dbReference>
<organism evidence="4 5">
    <name type="scientific">Maricaulis maris</name>
    <dbReference type="NCBI Taxonomy" id="74318"/>
    <lineage>
        <taxon>Bacteria</taxon>
        <taxon>Pseudomonadati</taxon>
        <taxon>Pseudomonadota</taxon>
        <taxon>Alphaproteobacteria</taxon>
        <taxon>Maricaulales</taxon>
        <taxon>Maricaulaceae</taxon>
        <taxon>Maricaulis</taxon>
    </lineage>
</organism>
<evidence type="ECO:0000313" key="4">
    <source>
        <dbReference type="EMBL" id="RKR00105.1"/>
    </source>
</evidence>
<feature type="compositionally biased region" description="Low complexity" evidence="2">
    <location>
        <begin position="55"/>
        <end position="64"/>
    </location>
</feature>
<feature type="domain" description="LysM" evidence="3">
    <location>
        <begin position="122"/>
        <end position="166"/>
    </location>
</feature>
<dbReference type="GO" id="GO:0004222">
    <property type="term" value="F:metalloendopeptidase activity"/>
    <property type="evidence" value="ECO:0007669"/>
    <property type="project" value="TreeGrafter"/>
</dbReference>
<keyword evidence="4" id="KW-0378">Hydrolase</keyword>
<dbReference type="CDD" id="cd00118">
    <property type="entry name" value="LysM"/>
    <property type="match status" value="2"/>
</dbReference>
<comment type="similarity">
    <text evidence="1">Belongs to the E.coli NlpD/Haemophilus LppB family.</text>
</comment>
<feature type="compositionally biased region" description="Polar residues" evidence="2">
    <location>
        <begin position="172"/>
        <end position="188"/>
    </location>
</feature>
<dbReference type="AlphaFoldDB" id="A0A495DDX1"/>
<evidence type="ECO:0000256" key="1">
    <source>
        <dbReference type="ARBA" id="ARBA00038420"/>
    </source>
</evidence>
<dbReference type="SUPFAM" id="SSF51261">
    <property type="entry name" value="Duplicated hybrid motif"/>
    <property type="match status" value="1"/>
</dbReference>
<dbReference type="Proteomes" id="UP000273675">
    <property type="component" value="Unassembled WGS sequence"/>
</dbReference>
<dbReference type="InterPro" id="IPR016047">
    <property type="entry name" value="M23ase_b-sheet_dom"/>
</dbReference>
<reference evidence="4 5" key="1">
    <citation type="submission" date="2018-10" db="EMBL/GenBank/DDBJ databases">
        <title>Genomic Encyclopedia of Type Strains, Phase IV (KMG-IV): sequencing the most valuable type-strain genomes for metagenomic binning, comparative biology and taxonomic classification.</title>
        <authorList>
            <person name="Goeker M."/>
        </authorList>
    </citation>
    <scope>NUCLEOTIDE SEQUENCE [LARGE SCALE GENOMIC DNA]</scope>
    <source>
        <strain evidence="4 5">DSM 4734</strain>
    </source>
</reference>
<dbReference type="SMART" id="SM00257">
    <property type="entry name" value="LysM"/>
    <property type="match status" value="2"/>
</dbReference>
<feature type="region of interest" description="Disordered" evidence="2">
    <location>
        <begin position="43"/>
        <end position="76"/>
    </location>
</feature>
<evidence type="ECO:0000256" key="2">
    <source>
        <dbReference type="SAM" id="MobiDB-lite"/>
    </source>
</evidence>
<dbReference type="CDD" id="cd12797">
    <property type="entry name" value="M23_peptidase"/>
    <property type="match status" value="1"/>
</dbReference>
<comment type="caution">
    <text evidence="4">The sequence shown here is derived from an EMBL/GenBank/DDBJ whole genome shotgun (WGS) entry which is preliminary data.</text>
</comment>
<sequence length="325" mass="34411">MTANILSEVEPEMRVTSLICLIAVVSASLAACASGPREPARVDYRSFGNGSNTPSSSASSSSRSPQRGTMNCGSGYTVRTNDTLSEIAERCGVSMSDLASTNGLSAPYTLRVGQTVAMPRPPVHVVQRGENLYRIGLRYGVPFQQLASHNGLRAPYEIEIGQQIRLPHGAQVASTTSGGSSRAPTSRLTNDRHTPPPAEAGAPSFDWPIRGQVLSSFGRRPNGERNDGINIEAATGAEVRAAAPGQVVYAGSELAGYGQLVLVRHSGGFVTAYAHNSRLLVREGDQISRGQIIAQAGATGTVDRPQVHFEIRSGVNPVDPMSYLR</sequence>
<dbReference type="SUPFAM" id="SSF54106">
    <property type="entry name" value="LysM domain"/>
    <property type="match status" value="1"/>
</dbReference>
<dbReference type="InterPro" id="IPR036779">
    <property type="entry name" value="LysM_dom_sf"/>
</dbReference>
<dbReference type="PANTHER" id="PTHR21666:SF263">
    <property type="entry name" value="MUREIN HYDROLASE ACTIVATOR NLPD"/>
    <property type="match status" value="1"/>
</dbReference>
<dbReference type="InterPro" id="IPR018392">
    <property type="entry name" value="LysM"/>
</dbReference>
<dbReference type="PROSITE" id="PS51782">
    <property type="entry name" value="LYSM"/>
    <property type="match status" value="2"/>
</dbReference>
<dbReference type="InterPro" id="IPR011055">
    <property type="entry name" value="Dup_hybrid_motif"/>
</dbReference>
<dbReference type="EMBL" id="RBIM01000003">
    <property type="protein sequence ID" value="RKR00105.1"/>
    <property type="molecule type" value="Genomic_DNA"/>
</dbReference>
<evidence type="ECO:0000313" key="5">
    <source>
        <dbReference type="Proteomes" id="UP000273675"/>
    </source>
</evidence>
<feature type="compositionally biased region" description="Polar residues" evidence="2">
    <location>
        <begin position="65"/>
        <end position="76"/>
    </location>
</feature>
<dbReference type="Pfam" id="PF01476">
    <property type="entry name" value="LysM"/>
    <property type="match status" value="2"/>
</dbReference>
<dbReference type="OrthoDB" id="9795421at2"/>
<evidence type="ECO:0000259" key="3">
    <source>
        <dbReference type="PROSITE" id="PS51782"/>
    </source>
</evidence>